<gene>
    <name evidence="2" type="ORF">MM415B02689_0012</name>
</gene>
<dbReference type="EMBL" id="MT142803">
    <property type="protein sequence ID" value="QJA88778.1"/>
    <property type="molecule type" value="Genomic_DNA"/>
</dbReference>
<feature type="compositionally biased region" description="Basic residues" evidence="1">
    <location>
        <begin position="9"/>
        <end position="22"/>
    </location>
</feature>
<feature type="region of interest" description="Disordered" evidence="1">
    <location>
        <begin position="1"/>
        <end position="45"/>
    </location>
</feature>
<sequence length="201" mass="23356">MEKKSLTKGYKKTSRIKTHRRAAGVMSRPHDMMGPYKKPGQPTKFSDKIHKQMKSLYLLGLTDVQVALGIGVCEDTIHNWKKSHPKFFESLKDWKNESDLKVEKALRQRALGYEYDEVTYETSKTKVDFGVKLCEGEITEIKTNPSSKTKIVTKQVVPDVTAQIFWLKNRKPDEWRDKQEHDLRIEPVTLIIEKTYENGKD</sequence>
<evidence type="ECO:0000256" key="1">
    <source>
        <dbReference type="SAM" id="MobiDB-lite"/>
    </source>
</evidence>
<evidence type="ECO:0008006" key="3">
    <source>
        <dbReference type="Google" id="ProtNLM"/>
    </source>
</evidence>
<name>A0A6M3L6J6_9ZZZZ</name>
<accession>A0A6M3L6J6</accession>
<organism evidence="2">
    <name type="scientific">viral metagenome</name>
    <dbReference type="NCBI Taxonomy" id="1070528"/>
    <lineage>
        <taxon>unclassified sequences</taxon>
        <taxon>metagenomes</taxon>
        <taxon>organismal metagenomes</taxon>
    </lineage>
</organism>
<evidence type="ECO:0000313" key="2">
    <source>
        <dbReference type="EMBL" id="QJA88778.1"/>
    </source>
</evidence>
<reference evidence="2" key="1">
    <citation type="submission" date="2020-03" db="EMBL/GenBank/DDBJ databases">
        <title>The deep terrestrial virosphere.</title>
        <authorList>
            <person name="Holmfeldt K."/>
            <person name="Nilsson E."/>
            <person name="Simone D."/>
            <person name="Lopez-Fernandez M."/>
            <person name="Wu X."/>
            <person name="de Brujin I."/>
            <person name="Lundin D."/>
            <person name="Andersson A."/>
            <person name="Bertilsson S."/>
            <person name="Dopson M."/>
        </authorList>
    </citation>
    <scope>NUCLEOTIDE SEQUENCE</scope>
    <source>
        <strain evidence="2">MM415B02689</strain>
    </source>
</reference>
<proteinExistence type="predicted"/>
<dbReference type="AlphaFoldDB" id="A0A6M3L6J6"/>
<protein>
    <recommendedName>
        <fullName evidence="3">Terminase</fullName>
    </recommendedName>
</protein>